<evidence type="ECO:0000313" key="1">
    <source>
        <dbReference type="EMBL" id="TWW10824.1"/>
    </source>
</evidence>
<keyword evidence="2" id="KW-1185">Reference proteome</keyword>
<name>A0A5C6MCU2_9PLAN</name>
<sequence>MQRAEELGTRLADILIPWGGARAEVLIWGFVEKFPRTFVNLDSPYEFARDAIESSVADRLSQGTLDQMIMPLKLVDFPRLIQKAVRSDILWRFAVDNNMRIDGPAYATFQISCDQFSDLANPFELFIQCLFNGVVVVGLPTRGNEQLRLILRV</sequence>
<reference evidence="1 2" key="2">
    <citation type="submission" date="2019-08" db="EMBL/GenBank/DDBJ databases">
        <authorList>
            <person name="Henke P."/>
        </authorList>
    </citation>
    <scope>NUCLEOTIDE SEQUENCE [LARGE SCALE GENOMIC DNA]</scope>
    <source>
        <strain evidence="1">Phe10_nw2017</strain>
    </source>
</reference>
<accession>A0A5C6MCU2</accession>
<reference evidence="1 2" key="1">
    <citation type="submission" date="2019-08" db="EMBL/GenBank/DDBJ databases">
        <title>100 year-old enigma solved: identification of Planctomyces bekefii, the type genus and species of the phylum Planctomycetes.</title>
        <authorList>
            <person name="Svetlana D.N."/>
            <person name="Overmann J."/>
        </authorList>
    </citation>
    <scope>NUCLEOTIDE SEQUENCE [LARGE SCALE GENOMIC DNA]</scope>
    <source>
        <strain evidence="1">Phe10_nw2017</strain>
    </source>
</reference>
<protein>
    <submittedName>
        <fullName evidence="1">Uncharacterized protein</fullName>
    </submittedName>
</protein>
<dbReference type="Proteomes" id="UP000321083">
    <property type="component" value="Unassembled WGS sequence"/>
</dbReference>
<dbReference type="AlphaFoldDB" id="A0A5C6MCU2"/>
<gene>
    <name evidence="1" type="ORF">E3A20_05930</name>
</gene>
<evidence type="ECO:0000313" key="2">
    <source>
        <dbReference type="Proteomes" id="UP000321083"/>
    </source>
</evidence>
<organism evidence="1 2">
    <name type="scientific">Planctomyces bekefii</name>
    <dbReference type="NCBI Taxonomy" id="1653850"/>
    <lineage>
        <taxon>Bacteria</taxon>
        <taxon>Pseudomonadati</taxon>
        <taxon>Planctomycetota</taxon>
        <taxon>Planctomycetia</taxon>
        <taxon>Planctomycetales</taxon>
        <taxon>Planctomycetaceae</taxon>
        <taxon>Planctomyces</taxon>
    </lineage>
</organism>
<comment type="caution">
    <text evidence="1">The sequence shown here is derived from an EMBL/GenBank/DDBJ whole genome shotgun (WGS) entry which is preliminary data.</text>
</comment>
<proteinExistence type="predicted"/>
<dbReference type="EMBL" id="SRHE01000076">
    <property type="protein sequence ID" value="TWW10824.1"/>
    <property type="molecule type" value="Genomic_DNA"/>
</dbReference>